<dbReference type="GO" id="GO:0003972">
    <property type="term" value="F:RNA ligase (ATP) activity"/>
    <property type="evidence" value="ECO:0007669"/>
    <property type="project" value="TreeGrafter"/>
</dbReference>
<comment type="caution">
    <text evidence="3">The sequence shown here is derived from an EMBL/GenBank/DDBJ whole genome shotgun (WGS) entry which is preliminary data.</text>
</comment>
<gene>
    <name evidence="3" type="ORF">B4122_1194</name>
</gene>
<dbReference type="Pfam" id="PF09511">
    <property type="entry name" value="RNA_lig_T4_1"/>
    <property type="match status" value="1"/>
</dbReference>
<dbReference type="PANTHER" id="PTHR32004">
    <property type="entry name" value="TRNA LIGASE"/>
    <property type="match status" value="1"/>
</dbReference>
<organism evidence="3 4">
    <name type="scientific">Bacillus subtilis</name>
    <dbReference type="NCBI Taxonomy" id="1423"/>
    <lineage>
        <taxon>Bacteria</taxon>
        <taxon>Bacillati</taxon>
        <taxon>Bacillota</taxon>
        <taxon>Bacilli</taxon>
        <taxon>Bacillales</taxon>
        <taxon>Bacillaceae</taxon>
        <taxon>Bacillus</taxon>
    </lineage>
</organism>
<evidence type="ECO:0000259" key="1">
    <source>
        <dbReference type="Pfam" id="PF00149"/>
    </source>
</evidence>
<name>A0AAP1H9B1_BACIU</name>
<evidence type="ECO:0000313" key="3">
    <source>
        <dbReference type="EMBL" id="KZD93362.1"/>
    </source>
</evidence>
<dbReference type="InterPro" id="IPR019039">
    <property type="entry name" value="T4-Rnl1-like_N"/>
</dbReference>
<dbReference type="InterPro" id="IPR004843">
    <property type="entry name" value="Calcineurin-like_PHP"/>
</dbReference>
<dbReference type="Pfam" id="PF00149">
    <property type="entry name" value="Metallophos"/>
    <property type="match status" value="1"/>
</dbReference>
<dbReference type="SUPFAM" id="SSF56300">
    <property type="entry name" value="Metallo-dependent phosphatases"/>
    <property type="match status" value="1"/>
</dbReference>
<evidence type="ECO:0000259" key="2">
    <source>
        <dbReference type="Pfam" id="PF09511"/>
    </source>
</evidence>
<dbReference type="EMBL" id="LJZV01000005">
    <property type="protein sequence ID" value="KZD93362.1"/>
    <property type="molecule type" value="Genomic_DNA"/>
</dbReference>
<protein>
    <submittedName>
        <fullName evidence="3">Serine/threonine protein phosphatase</fullName>
    </submittedName>
</protein>
<dbReference type="Proteomes" id="UP000076442">
    <property type="component" value="Unassembled WGS sequence"/>
</dbReference>
<dbReference type="Pfam" id="PF13671">
    <property type="entry name" value="AAA_33"/>
    <property type="match status" value="1"/>
</dbReference>
<sequence length="732" mass="85372">MRTLVLLRGCPGVGKSTWIKENGLEQYTLSADNIRLLFQSPVLNKSGKYEISPKHDNKVWDLLMKLLEDRMNRGEFTIVDATHSKQSAISRYKPLAQKYRYRVYVVDFSDVDVRRILKRNKMRAEHKHVPESSILNIYERMTTEKVPSWVTVLKPDEFENTMTYKPRCFDDYKKIHIFGDVHGCNTVLQEYLNGDLNENELYIFVGDLIDRGIENAQLLEFMIKIKDNKNVIILEGNHDRYINMYGNDEETPSSTFNNKTKPEIEQSNIDKKDIRQLARKFHQLAYFTYKNTTYIVTHGGVSTVPENLLMTATTQFINGVGDYSDDIDYEFAKNTAGQNVVQIHGHRNMYRLPVLAAERSYNLEGQVERGGHLRVVTLSENGIETHEVKNKVFKQSSSDVQSNSVTVGTIDDLVSHLRDHEYVQENKMPNNISSFNFTKQAFRKKKWDETNIKARGLFINIQNNEIVSRSYDKFFNIGERSETRMHHLVDTMKFPVTVFDKANGYLGTVGYDSLSDQLVFTSKSFTSQLSNDHAKWVEELFFKTFDEFTVNAIKYYLKLNKVSFVFEVILPEKDPHIIEYNQDKLVLLDIVKRQMSYEKLPYSEVKATAECLSIECKKQVAEFSNWTDFYRWYLDVSQDFSIEEEGYVIEDAAGFMTKLKLPYYNFWKQMRGVKHKISNKHEHMVNTGSLYTPLHNRFFAWAKTKDRGYLKSASIIKLRNDFEKETVVLEAK</sequence>
<dbReference type="GO" id="GO:0006388">
    <property type="term" value="P:tRNA splicing, via endonucleolytic cleavage and ligation"/>
    <property type="evidence" value="ECO:0007669"/>
    <property type="project" value="TreeGrafter"/>
</dbReference>
<feature type="domain" description="T4 RNA ligase 1-like N-terminal" evidence="2">
    <location>
        <begin position="453"/>
        <end position="664"/>
    </location>
</feature>
<dbReference type="AlphaFoldDB" id="A0AAP1H9B1"/>
<dbReference type="Gene3D" id="3.40.50.300">
    <property type="entry name" value="P-loop containing nucleotide triphosphate hydrolases"/>
    <property type="match status" value="1"/>
</dbReference>
<dbReference type="InterPro" id="IPR029052">
    <property type="entry name" value="Metallo-depent_PP-like"/>
</dbReference>
<feature type="domain" description="Calcineurin-like phosphoesterase" evidence="1">
    <location>
        <begin position="174"/>
        <end position="350"/>
    </location>
</feature>
<dbReference type="Gene3D" id="3.60.21.10">
    <property type="match status" value="1"/>
</dbReference>
<dbReference type="PANTHER" id="PTHR32004:SF1">
    <property type="entry name" value="TRNA LIGASE"/>
    <property type="match status" value="1"/>
</dbReference>
<dbReference type="GO" id="GO:0016787">
    <property type="term" value="F:hydrolase activity"/>
    <property type="evidence" value="ECO:0007669"/>
    <property type="project" value="InterPro"/>
</dbReference>
<dbReference type="SUPFAM" id="SSF52540">
    <property type="entry name" value="P-loop containing nucleoside triphosphate hydrolases"/>
    <property type="match status" value="1"/>
</dbReference>
<reference evidence="3 4" key="1">
    <citation type="submission" date="2015-09" db="EMBL/GenBank/DDBJ databases">
        <title>Spore heat resistance.</title>
        <authorList>
            <person name="Boekhorst J."/>
            <person name="Berendsen E.M."/>
            <person name="Wells-Bennik M.H."/>
            <person name="Kuipers O.P."/>
        </authorList>
    </citation>
    <scope>NUCLEOTIDE SEQUENCE [LARGE SCALE GENOMIC DNA]</scope>
    <source>
        <strain evidence="3 4">B4122</strain>
    </source>
</reference>
<accession>A0AAP1H9B1</accession>
<dbReference type="RefSeq" id="WP_042976210.1">
    <property type="nucleotide sequence ID" value="NZ_CP035406.1"/>
</dbReference>
<dbReference type="InterPro" id="IPR027417">
    <property type="entry name" value="P-loop_NTPase"/>
</dbReference>
<proteinExistence type="predicted"/>
<evidence type="ECO:0000313" key="4">
    <source>
        <dbReference type="Proteomes" id="UP000076442"/>
    </source>
</evidence>